<evidence type="ECO:0000313" key="3">
    <source>
        <dbReference type="Proteomes" id="UP000035159"/>
    </source>
</evidence>
<evidence type="ECO:0000259" key="1">
    <source>
        <dbReference type="PROSITE" id="PS51832"/>
    </source>
</evidence>
<dbReference type="EMBL" id="CP011232">
    <property type="protein sequence ID" value="AKI97977.1"/>
    <property type="molecule type" value="Genomic_DNA"/>
</dbReference>
<organism evidence="2 3">
    <name type="scientific">Kosmotoga pacifica</name>
    <dbReference type="NCBI Taxonomy" id="1330330"/>
    <lineage>
        <taxon>Bacteria</taxon>
        <taxon>Thermotogati</taxon>
        <taxon>Thermotogota</taxon>
        <taxon>Thermotogae</taxon>
        <taxon>Kosmotogales</taxon>
        <taxon>Kosmotogaceae</taxon>
        <taxon>Kosmotoga</taxon>
    </lineage>
</organism>
<dbReference type="PROSITE" id="PS51832">
    <property type="entry name" value="HD_GYP"/>
    <property type="match status" value="1"/>
</dbReference>
<dbReference type="Gene3D" id="2.60.120.10">
    <property type="entry name" value="Jelly Rolls"/>
    <property type="match status" value="1"/>
</dbReference>
<dbReference type="STRING" id="1330330.IX53_09250"/>
<dbReference type="CDD" id="cd00077">
    <property type="entry name" value="HDc"/>
    <property type="match status" value="1"/>
</dbReference>
<keyword evidence="2" id="KW-0378">Hydrolase</keyword>
<sequence length="305" mass="34782">MADFVARNLNEHIEEAVLKSASLALLAHGDGVEVLKQKIRKGTISFIDPYEDELLEFFYVIEGKLVCVRDDSEIILEQGDYFYAHNLTSPVELRTLEDTILLYVTSKPVFTFLSEEIRELKEIAKRVEEKDAYTHGHGKRVRDLAYAIGKMIKLSEERMEKLLMGALFHDVGKIDVPEEILKKPGKLTPEEFEYIKKHPTVGAKMVMKTFLEDISDIILQHHERIDGSGYPQGLKGDEILLEAQIIGIVDSFDAMTSKRPYRDAMSWSEALEELRSLAGIKYNAGLVKIFEECIRIGLISKEKFE</sequence>
<dbReference type="KEGG" id="kpf:IX53_09250"/>
<dbReference type="AlphaFoldDB" id="A0A0G2Z8U1"/>
<dbReference type="SUPFAM" id="SSF109604">
    <property type="entry name" value="HD-domain/PDEase-like"/>
    <property type="match status" value="1"/>
</dbReference>
<dbReference type="InterPro" id="IPR014710">
    <property type="entry name" value="RmlC-like_jellyroll"/>
</dbReference>
<dbReference type="PANTHER" id="PTHR43155:SF2">
    <property type="entry name" value="CYCLIC DI-GMP PHOSPHODIESTERASE PA4108"/>
    <property type="match status" value="1"/>
</dbReference>
<dbReference type="InterPro" id="IPR003607">
    <property type="entry name" value="HD/PDEase_dom"/>
</dbReference>
<accession>A0A0G2Z8U1</accession>
<dbReference type="Pfam" id="PF07883">
    <property type="entry name" value="Cupin_2"/>
    <property type="match status" value="1"/>
</dbReference>
<name>A0A0G2Z8U1_9BACT</name>
<dbReference type="NCBIfam" id="TIGR00277">
    <property type="entry name" value="HDIG"/>
    <property type="match status" value="1"/>
</dbReference>
<dbReference type="InterPro" id="IPR006675">
    <property type="entry name" value="HDIG_dom"/>
</dbReference>
<dbReference type="RefSeq" id="WP_047755112.1">
    <property type="nucleotide sequence ID" value="NZ_CAJUHA010000018.1"/>
</dbReference>
<dbReference type="Gene3D" id="1.10.3210.10">
    <property type="entry name" value="Hypothetical protein af1432"/>
    <property type="match status" value="1"/>
</dbReference>
<dbReference type="SMART" id="SM00471">
    <property type="entry name" value="HDc"/>
    <property type="match status" value="1"/>
</dbReference>
<reference evidence="2 3" key="1">
    <citation type="submission" date="2015-04" db="EMBL/GenBank/DDBJ databases">
        <title>Complete Genome Sequence of Kosmotoga pacifica SLHLJ1.</title>
        <authorList>
            <person name="Jiang L.J."/>
            <person name="Shao Z.Z."/>
            <person name="Jebbar M."/>
        </authorList>
    </citation>
    <scope>NUCLEOTIDE SEQUENCE [LARGE SCALE GENOMIC DNA]</scope>
    <source>
        <strain evidence="2 3">SLHLJ1</strain>
    </source>
</reference>
<proteinExistence type="predicted"/>
<gene>
    <name evidence="2" type="ORF">IX53_09250</name>
</gene>
<dbReference type="Proteomes" id="UP000035159">
    <property type="component" value="Chromosome"/>
</dbReference>
<dbReference type="Pfam" id="PF13487">
    <property type="entry name" value="HD_5"/>
    <property type="match status" value="1"/>
</dbReference>
<dbReference type="InterPro" id="IPR011051">
    <property type="entry name" value="RmlC_Cupin_sf"/>
</dbReference>
<dbReference type="PANTHER" id="PTHR43155">
    <property type="entry name" value="CYCLIC DI-GMP PHOSPHODIESTERASE PA4108-RELATED"/>
    <property type="match status" value="1"/>
</dbReference>
<feature type="domain" description="HD-GYP" evidence="1">
    <location>
        <begin position="112"/>
        <end position="305"/>
    </location>
</feature>
<dbReference type="OrthoDB" id="49429at2"/>
<dbReference type="GO" id="GO:0016787">
    <property type="term" value="F:hydrolase activity"/>
    <property type="evidence" value="ECO:0007669"/>
    <property type="project" value="UniProtKB-KW"/>
</dbReference>
<evidence type="ECO:0000313" key="2">
    <source>
        <dbReference type="EMBL" id="AKI97977.1"/>
    </source>
</evidence>
<dbReference type="SUPFAM" id="SSF51182">
    <property type="entry name" value="RmlC-like cupins"/>
    <property type="match status" value="1"/>
</dbReference>
<dbReference type="InterPro" id="IPR013096">
    <property type="entry name" value="Cupin_2"/>
</dbReference>
<dbReference type="PATRIC" id="fig|1330330.3.peg.1879"/>
<protein>
    <submittedName>
        <fullName evidence="2">Phosphohydrolase</fullName>
    </submittedName>
</protein>
<dbReference type="InterPro" id="IPR037522">
    <property type="entry name" value="HD_GYP_dom"/>
</dbReference>
<keyword evidence="3" id="KW-1185">Reference proteome</keyword>